<proteinExistence type="predicted"/>
<reference evidence="10 11" key="1">
    <citation type="submission" date="2020-06" db="EMBL/GenBank/DDBJ databases">
        <authorList>
            <person name="Grouzdev D.S."/>
        </authorList>
    </citation>
    <scope>NUCLEOTIDE SEQUENCE [LARGE SCALE GENOMIC DNA]</scope>
    <source>
        <strain evidence="10 11">HO-A22</strain>
    </source>
</reference>
<keyword evidence="3" id="KW-1003">Cell membrane</keyword>
<evidence type="ECO:0000256" key="5">
    <source>
        <dbReference type="ARBA" id="ARBA00022692"/>
    </source>
</evidence>
<dbReference type="PANTHER" id="PTHR32196:SF21">
    <property type="entry name" value="ABC TRANSPORTER PERMEASE PROTEIN YPHD-RELATED"/>
    <property type="match status" value="1"/>
</dbReference>
<name>A0A7Y6QB16_9HYPH</name>
<comment type="caution">
    <text evidence="10">The sequence shown here is derived from an EMBL/GenBank/DDBJ whole genome shotgun (WGS) entry which is preliminary data.</text>
</comment>
<feature type="transmembrane region" description="Helical" evidence="9">
    <location>
        <begin position="92"/>
        <end position="108"/>
    </location>
</feature>
<evidence type="ECO:0000313" key="10">
    <source>
        <dbReference type="EMBL" id="NVD42322.1"/>
    </source>
</evidence>
<evidence type="ECO:0000256" key="6">
    <source>
        <dbReference type="ARBA" id="ARBA00022989"/>
    </source>
</evidence>
<accession>A0A7Y6QB16</accession>
<dbReference type="EMBL" id="JABWDU010000008">
    <property type="protein sequence ID" value="NVD42322.1"/>
    <property type="molecule type" value="Genomic_DNA"/>
</dbReference>
<keyword evidence="2" id="KW-0813">Transport</keyword>
<feature type="transmembrane region" description="Helical" evidence="9">
    <location>
        <begin position="180"/>
        <end position="204"/>
    </location>
</feature>
<keyword evidence="11" id="KW-1185">Reference proteome</keyword>
<dbReference type="CDD" id="cd06579">
    <property type="entry name" value="TM_PBP1_transp_AraH_like"/>
    <property type="match status" value="1"/>
</dbReference>
<feature type="transmembrane region" description="Helical" evidence="9">
    <location>
        <begin position="350"/>
        <end position="371"/>
    </location>
</feature>
<feature type="transmembrane region" description="Helical" evidence="9">
    <location>
        <begin position="265"/>
        <end position="286"/>
    </location>
</feature>
<evidence type="ECO:0000256" key="8">
    <source>
        <dbReference type="SAM" id="MobiDB-lite"/>
    </source>
</evidence>
<feature type="transmembrane region" description="Helical" evidence="9">
    <location>
        <begin position="115"/>
        <end position="132"/>
    </location>
</feature>
<feature type="transmembrane region" description="Helical" evidence="9">
    <location>
        <begin position="144"/>
        <end position="168"/>
    </location>
</feature>
<gene>
    <name evidence="10" type="ORF">HT585_25975</name>
</gene>
<feature type="transmembrane region" description="Helical" evidence="9">
    <location>
        <begin position="321"/>
        <end position="338"/>
    </location>
</feature>
<evidence type="ECO:0000313" key="11">
    <source>
        <dbReference type="Proteomes" id="UP000520198"/>
    </source>
</evidence>
<organism evidence="10 11">
    <name type="scientific">Ensifer oleiphilus</name>
    <dbReference type="NCBI Taxonomy" id="2742698"/>
    <lineage>
        <taxon>Bacteria</taxon>
        <taxon>Pseudomonadati</taxon>
        <taxon>Pseudomonadota</taxon>
        <taxon>Alphaproteobacteria</taxon>
        <taxon>Hyphomicrobiales</taxon>
        <taxon>Rhizobiaceae</taxon>
        <taxon>Sinorhizobium/Ensifer group</taxon>
        <taxon>Ensifer</taxon>
    </lineage>
</organism>
<feature type="transmembrane region" description="Helical" evidence="9">
    <location>
        <begin position="57"/>
        <end position="80"/>
    </location>
</feature>
<evidence type="ECO:0000256" key="4">
    <source>
        <dbReference type="ARBA" id="ARBA00022519"/>
    </source>
</evidence>
<feature type="transmembrane region" description="Helical" evidence="9">
    <location>
        <begin position="216"/>
        <end position="236"/>
    </location>
</feature>
<dbReference type="PANTHER" id="PTHR32196">
    <property type="entry name" value="ABC TRANSPORTER PERMEASE PROTEIN YPHD-RELATED-RELATED"/>
    <property type="match status" value="1"/>
</dbReference>
<keyword evidence="5 9" id="KW-0812">Transmembrane</keyword>
<protein>
    <submittedName>
        <fullName evidence="10">ABC transporter permease</fullName>
    </submittedName>
</protein>
<comment type="subcellular location">
    <subcellularLocation>
        <location evidence="1">Cell membrane</location>
        <topology evidence="1">Multi-pass membrane protein</topology>
    </subcellularLocation>
</comment>
<evidence type="ECO:0000256" key="2">
    <source>
        <dbReference type="ARBA" id="ARBA00022448"/>
    </source>
</evidence>
<evidence type="ECO:0000256" key="9">
    <source>
        <dbReference type="SAM" id="Phobius"/>
    </source>
</evidence>
<evidence type="ECO:0000256" key="1">
    <source>
        <dbReference type="ARBA" id="ARBA00004651"/>
    </source>
</evidence>
<dbReference type="Pfam" id="PF02653">
    <property type="entry name" value="BPD_transp_2"/>
    <property type="match status" value="1"/>
</dbReference>
<evidence type="ECO:0000256" key="3">
    <source>
        <dbReference type="ARBA" id="ARBA00022475"/>
    </source>
</evidence>
<dbReference type="InterPro" id="IPR001851">
    <property type="entry name" value="ABC_transp_permease"/>
</dbReference>
<sequence length="376" mass="39476">MSSPTVLGRPSRHPNSKEVPGRGHGACPEARWEPWSRWLANDHDGGRALEFRVDRQLAFLAVVNVAVMVAGGVLVGASFLDIYNLQSMAGQVPELGLLALGVMLAMISGNGGIDLSGIALANLSGVVAYLVLRDTVSPDDAPLLFSWSFAGIALLVGLAGGMLNGFLISSAGLTPIIATLGTQLFFTGLAIAFTNGSALGLGYIEPLDAFGNTPVLGVPLCFALFLLIALILGGVLRYSPFGLRLLLLGNNAKAARYAGIAEKRILFLTYTACGVLASVAGIVIAARTSSVKWDYGNSYVLIAILIAVMAGVRPEGGYGRVICVVLSATSLQILSSLFNFMDISNFFRDLAWGVLLLVFLAASGFDAKAWIRALRG</sequence>
<dbReference type="Proteomes" id="UP000520198">
    <property type="component" value="Unassembled WGS sequence"/>
</dbReference>
<dbReference type="GO" id="GO:0005886">
    <property type="term" value="C:plasma membrane"/>
    <property type="evidence" value="ECO:0007669"/>
    <property type="project" value="UniProtKB-SubCell"/>
</dbReference>
<evidence type="ECO:0000256" key="7">
    <source>
        <dbReference type="ARBA" id="ARBA00023136"/>
    </source>
</evidence>
<feature type="transmembrane region" description="Helical" evidence="9">
    <location>
        <begin position="298"/>
        <end position="314"/>
    </location>
</feature>
<dbReference type="GO" id="GO:0022857">
    <property type="term" value="F:transmembrane transporter activity"/>
    <property type="evidence" value="ECO:0007669"/>
    <property type="project" value="InterPro"/>
</dbReference>
<keyword evidence="4" id="KW-0997">Cell inner membrane</keyword>
<feature type="region of interest" description="Disordered" evidence="8">
    <location>
        <begin position="1"/>
        <end position="27"/>
    </location>
</feature>
<keyword evidence="7 9" id="KW-0472">Membrane</keyword>
<dbReference type="AlphaFoldDB" id="A0A7Y6QB16"/>
<keyword evidence="6 9" id="KW-1133">Transmembrane helix</keyword>